<reference evidence="5" key="2">
    <citation type="submission" date="2025-09" db="UniProtKB">
        <authorList>
            <consortium name="Ensembl"/>
        </authorList>
    </citation>
    <scope>IDENTIFICATION</scope>
</reference>
<dbReference type="GO" id="GO:0005652">
    <property type="term" value="C:nuclear lamina"/>
    <property type="evidence" value="ECO:0007669"/>
    <property type="project" value="Ensembl"/>
</dbReference>
<dbReference type="InterPro" id="IPR045864">
    <property type="entry name" value="aa-tRNA-synth_II/BPL/LPL"/>
</dbReference>
<dbReference type="GO" id="GO:0005829">
    <property type="term" value="C:cytosol"/>
    <property type="evidence" value="ECO:0007669"/>
    <property type="project" value="Ensembl"/>
</dbReference>
<dbReference type="Pfam" id="PF02237">
    <property type="entry name" value="BPL_C"/>
    <property type="match status" value="1"/>
</dbReference>
<dbReference type="GO" id="GO:0004077">
    <property type="term" value="F:biotin--[biotin carboxyl-carrier protein] ligase activity"/>
    <property type="evidence" value="ECO:0007669"/>
    <property type="project" value="UniProtKB-EC"/>
</dbReference>
<dbReference type="GO" id="GO:0016363">
    <property type="term" value="C:nuclear matrix"/>
    <property type="evidence" value="ECO:0007669"/>
    <property type="project" value="Ensembl"/>
</dbReference>
<dbReference type="PROSITE" id="PS51733">
    <property type="entry name" value="BPL_LPL_CATALYTIC"/>
    <property type="match status" value="1"/>
</dbReference>
<proteinExistence type="inferred from homology"/>
<gene>
    <name evidence="5" type="primary">HLCS</name>
</gene>
<dbReference type="GO" id="GO:0005739">
    <property type="term" value="C:mitochondrion"/>
    <property type="evidence" value="ECO:0007669"/>
    <property type="project" value="UniProtKB-SubCell"/>
</dbReference>
<dbReference type="PANTHER" id="PTHR12835:SF5">
    <property type="entry name" value="BIOTIN--PROTEIN LIGASE"/>
    <property type="match status" value="1"/>
</dbReference>
<evidence type="ECO:0000256" key="2">
    <source>
        <dbReference type="ARBA" id="ARBA00022598"/>
    </source>
</evidence>
<dbReference type="PANTHER" id="PTHR12835">
    <property type="entry name" value="BIOTIN PROTEIN LIGASE"/>
    <property type="match status" value="1"/>
</dbReference>
<dbReference type="Gene3D" id="3.30.930.10">
    <property type="entry name" value="Bira Bifunctional Protein, Domain 2"/>
    <property type="match status" value="1"/>
</dbReference>
<organism evidence="5 6">
    <name type="scientific">Neovison vison</name>
    <name type="common">American mink</name>
    <name type="synonym">Mustela vison</name>
    <dbReference type="NCBI Taxonomy" id="452646"/>
    <lineage>
        <taxon>Eukaryota</taxon>
        <taxon>Metazoa</taxon>
        <taxon>Chordata</taxon>
        <taxon>Craniata</taxon>
        <taxon>Vertebrata</taxon>
        <taxon>Euteleostomi</taxon>
        <taxon>Mammalia</taxon>
        <taxon>Eutheria</taxon>
        <taxon>Laurasiatheria</taxon>
        <taxon>Carnivora</taxon>
        <taxon>Caniformia</taxon>
        <taxon>Musteloidea</taxon>
        <taxon>Mustelidae</taxon>
        <taxon>Mustelinae</taxon>
        <taxon>Neogale</taxon>
    </lineage>
</organism>
<dbReference type="GO" id="GO:0043687">
    <property type="term" value="P:post-translational protein modification"/>
    <property type="evidence" value="ECO:0007669"/>
    <property type="project" value="Ensembl"/>
</dbReference>
<dbReference type="InterPro" id="IPR003142">
    <property type="entry name" value="BPL_C"/>
</dbReference>
<feature type="compositionally biased region" description="Polar residues" evidence="3">
    <location>
        <begin position="34"/>
        <end position="54"/>
    </location>
</feature>
<evidence type="ECO:0000259" key="4">
    <source>
        <dbReference type="PROSITE" id="PS51733"/>
    </source>
</evidence>
<dbReference type="AlphaFoldDB" id="A0A8C7B914"/>
<dbReference type="GO" id="GO:0019899">
    <property type="term" value="F:enzyme binding"/>
    <property type="evidence" value="ECO:0007669"/>
    <property type="project" value="Ensembl"/>
</dbReference>
<dbReference type="GO" id="GO:0070781">
    <property type="term" value="P:response to biotin"/>
    <property type="evidence" value="ECO:0007669"/>
    <property type="project" value="Ensembl"/>
</dbReference>
<feature type="region of interest" description="Disordered" evidence="3">
    <location>
        <begin position="32"/>
        <end position="94"/>
    </location>
</feature>
<dbReference type="InterPro" id="IPR004143">
    <property type="entry name" value="BPL_LPL_catalytic"/>
</dbReference>
<dbReference type="GO" id="GO:0009374">
    <property type="term" value="F:biotin binding"/>
    <property type="evidence" value="ECO:0007669"/>
    <property type="project" value="Ensembl"/>
</dbReference>
<dbReference type="GO" id="GO:0000785">
    <property type="term" value="C:chromatin"/>
    <property type="evidence" value="ECO:0007669"/>
    <property type="project" value="Ensembl"/>
</dbReference>
<keyword evidence="2" id="KW-0436">Ligase</keyword>
<reference evidence="5" key="1">
    <citation type="submission" date="2025-08" db="UniProtKB">
        <authorList>
            <consortium name="Ensembl"/>
        </authorList>
    </citation>
    <scope>IDENTIFICATION</scope>
</reference>
<evidence type="ECO:0000256" key="1">
    <source>
        <dbReference type="ARBA" id="ARBA00009934"/>
    </source>
</evidence>
<keyword evidence="6" id="KW-1185">Reference proteome</keyword>
<evidence type="ECO:0000256" key="3">
    <source>
        <dbReference type="SAM" id="MobiDB-lite"/>
    </source>
</evidence>
<dbReference type="Ensembl" id="ENSNVIT00000023845.1">
    <property type="protein sequence ID" value="ENSNVIP00000020476.1"/>
    <property type="gene ID" value="ENSNVIG00000016037.1"/>
</dbReference>
<dbReference type="Proteomes" id="UP000694425">
    <property type="component" value="Unplaced"/>
</dbReference>
<sequence length="727" mass="80462">MEDRLQMADGLVPQKIVSVHLQDCTLKALEDQASDQQAQTLQLNPKPSTETQPESEVMARVGREDPKVPGAEPTLGDGGASGSEPAGDRDREVGSVEHCPLHLSSCHECLELENSTIESVKFASAENIPDLPYDHNGSLEDVAGDTRLEREGRRVNVTGKAPNILFYVGSAPQESLGRFLEIRSVLADCVDADSYTLYRLSRESALRDPWSDNCLLLVVATWEAIPEDLAQKFMAYLSQGGKVLGLCSSFVFAGFQVLRKSVLEETVQNLVFSKADQTQVKLSILSSGYIYEEGPGERRSLGKLQGHLENEDKDRLIVQVPFGEHGGEAVLCQAHLELPPSSAAVRAPEDFDLLKSSNIRRYEVLREILTTLGLNCDIKQVPALTPLYLLPVAEEIWDPLRQWLGKHADPKGVIKSSKLSLKFLSSYTSEMEITPSVLPVVTDVEAFSSENFNLDIYRQNLQTKRLGKVILFAEVAPTTMNLLDGLMFEIPQEMGLIAIAVRQTQGKGRGANAWLSPLGCALSTLLISIPLRSQLGQRIPFVQHLMSLAVVEAVRSIPEYQDINLRVKWPNDIYYSDLMKLGGVLVNSTLLGETFYILIGCGFNVSNSNPTICINDLITEYNKQHKAELKPLRTDSLIARTVTVLEKLIDTFQDKGPNGVLPLYYKYWIHSGQRVRLGGLEGPEVWIVGLDDSGFLQVEEKDGKVVTVHPDGNSFDMLRNLILPKQQ</sequence>
<dbReference type="CDD" id="cd16442">
    <property type="entry name" value="BPL"/>
    <property type="match status" value="1"/>
</dbReference>
<accession>A0A8C7B914</accession>
<dbReference type="GO" id="GO:0006768">
    <property type="term" value="P:biotin metabolic process"/>
    <property type="evidence" value="ECO:0007669"/>
    <property type="project" value="UniProtKB-ARBA"/>
</dbReference>
<dbReference type="GeneTree" id="ENSGT00390000002960"/>
<feature type="domain" description="BPL/LPL catalytic" evidence="4">
    <location>
        <begin position="455"/>
        <end position="653"/>
    </location>
</feature>
<comment type="similarity">
    <text evidence="1">Belongs to the biotin--protein ligase family.</text>
</comment>
<dbReference type="InterPro" id="IPR004408">
    <property type="entry name" value="Biotin_CoA_COase_ligase"/>
</dbReference>
<evidence type="ECO:0000313" key="6">
    <source>
        <dbReference type="Proteomes" id="UP000694425"/>
    </source>
</evidence>
<dbReference type="Pfam" id="PF03099">
    <property type="entry name" value="BPL_LplA_LipB"/>
    <property type="match status" value="1"/>
</dbReference>
<dbReference type="SUPFAM" id="SSF55681">
    <property type="entry name" value="Class II aaRS and biotin synthetases"/>
    <property type="match status" value="1"/>
</dbReference>
<protein>
    <submittedName>
        <fullName evidence="5">Holocarboxylase synthetase</fullName>
    </submittedName>
</protein>
<dbReference type="GO" id="GO:0005524">
    <property type="term" value="F:ATP binding"/>
    <property type="evidence" value="ECO:0007669"/>
    <property type="project" value="UniProtKB-KW"/>
</dbReference>
<name>A0A8C7B914_NEOVI</name>
<dbReference type="NCBIfam" id="TIGR00121">
    <property type="entry name" value="birA_ligase"/>
    <property type="match status" value="1"/>
</dbReference>
<evidence type="ECO:0000313" key="5">
    <source>
        <dbReference type="Ensembl" id="ENSNVIP00000020476.1"/>
    </source>
</evidence>